<dbReference type="EMBL" id="FMSV02000492">
    <property type="protein sequence ID" value="SEH06418.1"/>
    <property type="molecule type" value="Genomic_DNA"/>
</dbReference>
<dbReference type="NCBIfam" id="NF041065">
    <property type="entry name" value="DpdH"/>
    <property type="match status" value="1"/>
</dbReference>
<dbReference type="RefSeq" id="WP_103920203.1">
    <property type="nucleotide sequence ID" value="NZ_FMSV02000492.1"/>
</dbReference>
<name>A0A1H6F8G6_9GAMM</name>
<evidence type="ECO:0000313" key="3">
    <source>
        <dbReference type="Proteomes" id="UP000236724"/>
    </source>
</evidence>
<sequence>MAFQNFVCWKPEQALAVMNPDAEAVPEEIFLAVHTEYDLQVSAPAGSARKKITPKKFLKDFLSASRSHVQAVVLGESGSGKSHFIQWMYLNIPEQPNRKILRIPKAGTSLKHIVQKIIHELPEADRKIYQDELDQAGRHTFTPEGQRNRLLDQIAFAIGEDKPRQADNELEEFLLQNIPHLFHDPHFRNTYFLKKESIIEELVKHIFADPKTYTPIDKRREFTRDDLPLTGKDYERAAALTRDLLDILLNEPDSLPLSLEIINRNLDDAVALTLNFSRDSLIDLMTELRKYLYTQEQNLVLLIEDFARLQGLDNALLQALITPAKQAGESLCELRWAMAVTSGYYQRTEDTVQTRMDFVVDMNLPATEEGFIGKAGIARFASRYLNAARVGANPLKDWHEAEKAKHDKENVPNKCDDCEHKTECHSGFGDIGGIGLYPFTQTALWNMLNRVDSHLEERFNPRVLMKSVLIKVLDTYELDLQQGRFPPQALLNELNISQAEYLPPQKQLQLRQAIPHDYDRLFTFLELWDGSGQLINLEQSIHEAFGLKMLEYVDSGTEKPISTDKKPDPPIQKEQLENPNIKTIRDWKSGSSMPQSLASKLRGWLYDAVEAVIAWDNIGLEKKYFAKKSSNTILDPFRPASFYFVRQETQKYNSLVLLEIPLNKDAAEFTKTAIALEGLIQFRSHKHWDFPGGMDALANLLNCLDQWAAEVVRQLKALPGNTDTWNPIYAAQELLVLGATLSGKLPSQWKTADLFNACFDIWPDSTNTVFQSSELKALYNKLHNKKDTLESAVRACHSGTKGGQKGKFLNPTPLLPLLDNLRRNNWMLSQVVPENLARLKDYQEIAKIYREVQTSLAQAVKIEHTSRLDWLEKVEAFIPPNTKHEKVVEILENLLDDIAHNGLSCYSQKPLREILEEFKEISFDDTLESILRLRKTDCATKFLPDYSELGNNAMEVTQRLLGLTDKLFSEASSELLVKRNDLNAQGGGVLLDNQRKITQALNDLDDYLTQLTG</sequence>
<dbReference type="Proteomes" id="UP000236724">
    <property type="component" value="Unassembled WGS sequence"/>
</dbReference>
<feature type="region of interest" description="Disordered" evidence="1">
    <location>
        <begin position="558"/>
        <end position="578"/>
    </location>
</feature>
<keyword evidence="3" id="KW-1185">Reference proteome</keyword>
<accession>A0A1H6F8G6</accession>
<proteinExistence type="predicted"/>
<protein>
    <submittedName>
        <fullName evidence="2">Uncharacterized protein</fullName>
    </submittedName>
</protein>
<reference evidence="2 3" key="1">
    <citation type="submission" date="2016-10" db="EMBL/GenBank/DDBJ databases">
        <authorList>
            <person name="de Groot N.N."/>
        </authorList>
    </citation>
    <scope>NUCLEOTIDE SEQUENCE [LARGE SCALE GENOMIC DNA]</scope>
    <source>
        <strain evidence="2">MBHS1</strain>
    </source>
</reference>
<evidence type="ECO:0000256" key="1">
    <source>
        <dbReference type="SAM" id="MobiDB-lite"/>
    </source>
</evidence>
<dbReference type="AlphaFoldDB" id="A0A1H6F8G6"/>
<dbReference type="OrthoDB" id="6400788at2"/>
<organism evidence="2 3">
    <name type="scientific">Candidatus Venteria ishoeyi</name>
    <dbReference type="NCBI Taxonomy" id="1899563"/>
    <lineage>
        <taxon>Bacteria</taxon>
        <taxon>Pseudomonadati</taxon>
        <taxon>Pseudomonadota</taxon>
        <taxon>Gammaproteobacteria</taxon>
        <taxon>Thiotrichales</taxon>
        <taxon>Thiotrichaceae</taxon>
        <taxon>Venteria</taxon>
    </lineage>
</organism>
<gene>
    <name evidence="2" type="ORF">MBHS_02280</name>
</gene>
<evidence type="ECO:0000313" key="2">
    <source>
        <dbReference type="EMBL" id="SEH06418.1"/>
    </source>
</evidence>